<gene>
    <name evidence="4" type="ORF">D9758_013200</name>
</gene>
<proteinExistence type="predicted"/>
<dbReference type="AlphaFoldDB" id="A0A8H5FS09"/>
<dbReference type="PANTHER" id="PTHR46910">
    <property type="entry name" value="TRANSCRIPTION FACTOR PDR1"/>
    <property type="match status" value="1"/>
</dbReference>
<dbReference type="OrthoDB" id="4456959at2759"/>
<evidence type="ECO:0000313" key="4">
    <source>
        <dbReference type="EMBL" id="KAF5346632.1"/>
    </source>
</evidence>
<organism evidence="4 5">
    <name type="scientific">Tetrapyrgos nigripes</name>
    <dbReference type="NCBI Taxonomy" id="182062"/>
    <lineage>
        <taxon>Eukaryota</taxon>
        <taxon>Fungi</taxon>
        <taxon>Dikarya</taxon>
        <taxon>Basidiomycota</taxon>
        <taxon>Agaricomycotina</taxon>
        <taxon>Agaricomycetes</taxon>
        <taxon>Agaricomycetidae</taxon>
        <taxon>Agaricales</taxon>
        <taxon>Marasmiineae</taxon>
        <taxon>Marasmiaceae</taxon>
        <taxon>Tetrapyrgos</taxon>
    </lineage>
</organism>
<dbReference type="CDD" id="cd12148">
    <property type="entry name" value="fungal_TF_MHR"/>
    <property type="match status" value="1"/>
</dbReference>
<dbReference type="GO" id="GO:0003700">
    <property type="term" value="F:DNA-binding transcription factor activity"/>
    <property type="evidence" value="ECO:0007669"/>
    <property type="project" value="InterPro"/>
</dbReference>
<dbReference type="InterPro" id="IPR007219">
    <property type="entry name" value="XnlR_reg_dom"/>
</dbReference>
<name>A0A8H5FS09_9AGAR</name>
<sequence>MLAMSVVEEKVSAWTFFILVWSAGNEILVATARCDSEIMLNNACSHCLKLGLPCTHTKAQQKRGPKSRIMIGGSQSVDTLVANITGGTPSQAFLIPDSKEEIRKILVKLATRIQELENDRELSEYSELHKSVSLASVQDTNRTQETINVPGDSLDHDDSVEDLSKELANFSFGAPSNTHFGESSNIMLMKTAMDHGKQLTGSILPDWNSIFAHVRRPRFWDTDPWPSWYLLARPELEPAYEFPDTDTLHQFMDLYFRHCEIDFPLLHRPSFENSISEGLHLRDAAFGAVVLAVCAIGAGILSASNIQREAGDRWIAQVRLSTFVFSSKLELYHLQLYCLMIYYLYSVSKGIDSAWLLAGIAIRRAQEKGAHRRYTVSTHLPTVEGELWKRAFWTLIVADVQLSTLFGRPRAISSQDFDLEPLIECDDEYWEPKDGSPAFVQPLGKPSKISYWNAYLKIMEIYGFAWLTIYSVRKADLSNKMGISDIEWYEKAVMETDSALNKWMDSIPQHLRWDSQPQDSVTFAHSTILYSTYYWIQIMVHKHFIPRPRTKDSSGILSFPSLAICTNAARSCLRVCEAYVKINTLYPAQLVLVISNAATVLALNLARSNQLKLKFNMVKEITDIYRCIDLLRLYERTQVKHHFVAHFMKLTLLQLDTCRATDDRTSDSINVILFVNRFPPRLHPSYNEGSPALSASASQSQVKTTQFLFNQFSAASDSSSAPAVTYGTPAESSSTTFRTQLPFYSSELGGLPIHPKLTSLSEPNAEHFDSHSPGFNHHSTQANFDVPSSPSPDMRQYFSLFDDTVGNMCDSFMGTQFTAG</sequence>
<evidence type="ECO:0000259" key="3">
    <source>
        <dbReference type="SMART" id="SM00906"/>
    </source>
</evidence>
<dbReference type="GO" id="GO:0006351">
    <property type="term" value="P:DNA-templated transcription"/>
    <property type="evidence" value="ECO:0007669"/>
    <property type="project" value="InterPro"/>
</dbReference>
<protein>
    <recommendedName>
        <fullName evidence="3">Xylanolytic transcriptional activator regulatory domain-containing protein</fullName>
    </recommendedName>
</protein>
<accession>A0A8H5FS09</accession>
<comment type="caution">
    <text evidence="4">The sequence shown here is derived from an EMBL/GenBank/DDBJ whole genome shotgun (WGS) entry which is preliminary data.</text>
</comment>
<dbReference type="Pfam" id="PF04082">
    <property type="entry name" value="Fungal_trans"/>
    <property type="match status" value="1"/>
</dbReference>
<dbReference type="SMART" id="SM00906">
    <property type="entry name" value="Fungal_trans"/>
    <property type="match status" value="1"/>
</dbReference>
<feature type="region of interest" description="Disordered" evidence="2">
    <location>
        <begin position="764"/>
        <end position="789"/>
    </location>
</feature>
<dbReference type="InterPro" id="IPR050987">
    <property type="entry name" value="AtrR-like"/>
</dbReference>
<feature type="compositionally biased region" description="Polar residues" evidence="2">
    <location>
        <begin position="777"/>
        <end position="788"/>
    </location>
</feature>
<evidence type="ECO:0000256" key="1">
    <source>
        <dbReference type="ARBA" id="ARBA00023242"/>
    </source>
</evidence>
<evidence type="ECO:0000313" key="5">
    <source>
        <dbReference type="Proteomes" id="UP000559256"/>
    </source>
</evidence>
<evidence type="ECO:0000256" key="2">
    <source>
        <dbReference type="SAM" id="MobiDB-lite"/>
    </source>
</evidence>
<reference evidence="4 5" key="1">
    <citation type="journal article" date="2020" name="ISME J.">
        <title>Uncovering the hidden diversity of litter-decomposition mechanisms in mushroom-forming fungi.</title>
        <authorList>
            <person name="Floudas D."/>
            <person name="Bentzer J."/>
            <person name="Ahren D."/>
            <person name="Johansson T."/>
            <person name="Persson P."/>
            <person name="Tunlid A."/>
        </authorList>
    </citation>
    <scope>NUCLEOTIDE SEQUENCE [LARGE SCALE GENOMIC DNA]</scope>
    <source>
        <strain evidence="4 5">CBS 291.85</strain>
    </source>
</reference>
<keyword evidence="5" id="KW-1185">Reference proteome</keyword>
<dbReference type="Proteomes" id="UP000559256">
    <property type="component" value="Unassembled WGS sequence"/>
</dbReference>
<dbReference type="EMBL" id="JAACJM010000100">
    <property type="protein sequence ID" value="KAF5346632.1"/>
    <property type="molecule type" value="Genomic_DNA"/>
</dbReference>
<dbReference type="PANTHER" id="PTHR46910:SF38">
    <property type="entry name" value="ZN(2)-C6 FUNGAL-TYPE DOMAIN-CONTAINING PROTEIN"/>
    <property type="match status" value="1"/>
</dbReference>
<feature type="domain" description="Xylanolytic transcriptional activator regulatory" evidence="3">
    <location>
        <begin position="354"/>
        <end position="428"/>
    </location>
</feature>
<dbReference type="GO" id="GO:0003677">
    <property type="term" value="F:DNA binding"/>
    <property type="evidence" value="ECO:0007669"/>
    <property type="project" value="InterPro"/>
</dbReference>
<keyword evidence="1" id="KW-0539">Nucleus</keyword>
<dbReference type="GO" id="GO:0008270">
    <property type="term" value="F:zinc ion binding"/>
    <property type="evidence" value="ECO:0007669"/>
    <property type="project" value="InterPro"/>
</dbReference>